<organism evidence="1 2">
    <name type="scientific">Aspergillus ruber (strain CBS 135680)</name>
    <dbReference type="NCBI Taxonomy" id="1388766"/>
    <lineage>
        <taxon>Eukaryota</taxon>
        <taxon>Fungi</taxon>
        <taxon>Dikarya</taxon>
        <taxon>Ascomycota</taxon>
        <taxon>Pezizomycotina</taxon>
        <taxon>Eurotiomycetes</taxon>
        <taxon>Eurotiomycetidae</taxon>
        <taxon>Eurotiales</taxon>
        <taxon>Aspergillaceae</taxon>
        <taxon>Aspergillus</taxon>
        <taxon>Aspergillus subgen. Aspergillus</taxon>
    </lineage>
</organism>
<sequence>MLQLAPSSFEAASCLFPTETLAHNERGFKSIALPSSANANSSKPLSRDVLLEAWTIVLRYYVGSDMICFGCIDDASEPKHAVCHGDIPAHASLDALHKFTAKSMGNSVQAQSVKDWIRLNDLFNTLVWSQSSSDSNLEDLQDTQCALPLLLSEAPTGL</sequence>
<dbReference type="HOGENOM" id="CLU_1669012_0_0_1"/>
<reference evidence="2" key="1">
    <citation type="journal article" date="2014" name="Nat. Commun.">
        <title>Genomic adaptations of the halophilic Dead Sea filamentous fungus Eurotium rubrum.</title>
        <authorList>
            <person name="Kis-Papo T."/>
            <person name="Weig A.R."/>
            <person name="Riley R."/>
            <person name="Persoh D."/>
            <person name="Salamov A."/>
            <person name="Sun H."/>
            <person name="Lipzen A."/>
            <person name="Wasser S.P."/>
            <person name="Rambold G."/>
            <person name="Grigoriev I.V."/>
            <person name="Nevo E."/>
        </authorList>
    </citation>
    <scope>NUCLEOTIDE SEQUENCE [LARGE SCALE GENOMIC DNA]</scope>
    <source>
        <strain evidence="2">CBS 135680</strain>
    </source>
</reference>
<dbReference type="RefSeq" id="XP_040633847.1">
    <property type="nucleotide sequence ID" value="XM_040779506.1"/>
</dbReference>
<dbReference type="Proteomes" id="UP000019804">
    <property type="component" value="Unassembled WGS sequence"/>
</dbReference>
<gene>
    <name evidence="1" type="ORF">EURHEDRAFT_382215</name>
</gene>
<accession>A0A017RZQ7</accession>
<keyword evidence="2" id="KW-1185">Reference proteome</keyword>
<dbReference type="AlphaFoldDB" id="A0A017RZQ7"/>
<proteinExistence type="predicted"/>
<dbReference type="GeneID" id="63694630"/>
<evidence type="ECO:0000313" key="1">
    <source>
        <dbReference type="EMBL" id="EYE90157.1"/>
    </source>
</evidence>
<protein>
    <submittedName>
        <fullName evidence="1">Uncharacterized protein</fullName>
    </submittedName>
</protein>
<name>A0A017RZQ7_ASPRC</name>
<dbReference type="STRING" id="1388766.A0A017RZQ7"/>
<evidence type="ECO:0000313" key="2">
    <source>
        <dbReference type="Proteomes" id="UP000019804"/>
    </source>
</evidence>
<dbReference type="EMBL" id="KK088468">
    <property type="protein sequence ID" value="EYE90157.1"/>
    <property type="molecule type" value="Genomic_DNA"/>
</dbReference>